<sequence>MRHEKDENDWSARVIELERFGLSLTLIGESVGLSIQGISDLKHGRRREPRGMVAVRLWNLHRRTLCRRRHGSAAADDTTQAAA</sequence>
<evidence type="ECO:0000313" key="2">
    <source>
        <dbReference type="Proteomes" id="UP000550401"/>
    </source>
</evidence>
<proteinExistence type="predicted"/>
<evidence type="ECO:0000313" key="1">
    <source>
        <dbReference type="EMBL" id="MBA8886131.1"/>
    </source>
</evidence>
<accession>A0A839F1M9</accession>
<dbReference type="AlphaFoldDB" id="A0A839F1M9"/>
<comment type="caution">
    <text evidence="1">The sequence shown here is derived from an EMBL/GenBank/DDBJ whole genome shotgun (WGS) entry which is preliminary data.</text>
</comment>
<name>A0A839F1M9_9GAMM</name>
<dbReference type="RefSeq" id="WP_182529239.1">
    <property type="nucleotide sequence ID" value="NZ_JACGXL010000001.1"/>
</dbReference>
<reference evidence="1 2" key="1">
    <citation type="submission" date="2020-07" db="EMBL/GenBank/DDBJ databases">
        <title>Genomic Encyclopedia of Type Strains, Phase IV (KMG-V): Genome sequencing to study the core and pangenomes of soil and plant-associated prokaryotes.</title>
        <authorList>
            <person name="Whitman W."/>
        </authorList>
    </citation>
    <scope>NUCLEOTIDE SEQUENCE [LARGE SCALE GENOMIC DNA]</scope>
    <source>
        <strain evidence="1 2">RH2WT43</strain>
    </source>
</reference>
<organism evidence="1 2">
    <name type="scientific">Dokdonella fugitiva</name>
    <dbReference type="NCBI Taxonomy" id="328517"/>
    <lineage>
        <taxon>Bacteria</taxon>
        <taxon>Pseudomonadati</taxon>
        <taxon>Pseudomonadota</taxon>
        <taxon>Gammaproteobacteria</taxon>
        <taxon>Lysobacterales</taxon>
        <taxon>Rhodanobacteraceae</taxon>
        <taxon>Dokdonella</taxon>
    </lineage>
</organism>
<dbReference type="EMBL" id="JACGXL010000001">
    <property type="protein sequence ID" value="MBA8886131.1"/>
    <property type="molecule type" value="Genomic_DNA"/>
</dbReference>
<dbReference type="Proteomes" id="UP000550401">
    <property type="component" value="Unassembled WGS sequence"/>
</dbReference>
<evidence type="ECO:0008006" key="3">
    <source>
        <dbReference type="Google" id="ProtNLM"/>
    </source>
</evidence>
<keyword evidence="2" id="KW-1185">Reference proteome</keyword>
<gene>
    <name evidence="1" type="ORF">FHW12_000322</name>
</gene>
<protein>
    <recommendedName>
        <fullName evidence="3">XRE family transcriptional regulator</fullName>
    </recommendedName>
</protein>